<feature type="transmembrane region" description="Helical" evidence="10">
    <location>
        <begin position="527"/>
        <end position="547"/>
    </location>
</feature>
<comment type="similarity">
    <text evidence="2">Belongs to the oligopeptide OPT transporter (TC 2.A.67.1) family.</text>
</comment>
<evidence type="ECO:0000256" key="4">
    <source>
        <dbReference type="ARBA" id="ARBA00022692"/>
    </source>
</evidence>
<dbReference type="Proteomes" id="UP000324897">
    <property type="component" value="Unassembled WGS sequence"/>
</dbReference>
<dbReference type="EMBL" id="RWGY01000051">
    <property type="protein sequence ID" value="TVU06640.1"/>
    <property type="molecule type" value="Genomic_DNA"/>
</dbReference>
<feature type="transmembrane region" description="Helical" evidence="10">
    <location>
        <begin position="725"/>
        <end position="749"/>
    </location>
</feature>
<dbReference type="Gramene" id="TVU06640">
    <property type="protein sequence ID" value="TVU06640"/>
    <property type="gene ID" value="EJB05_49864"/>
</dbReference>
<dbReference type="GO" id="GO:0035673">
    <property type="term" value="F:oligopeptide transmembrane transporter activity"/>
    <property type="evidence" value="ECO:0007669"/>
    <property type="project" value="InterPro"/>
</dbReference>
<feature type="transmembrane region" description="Helical" evidence="10">
    <location>
        <begin position="172"/>
        <end position="197"/>
    </location>
</feature>
<feature type="transmembrane region" description="Helical" evidence="10">
    <location>
        <begin position="436"/>
        <end position="458"/>
    </location>
</feature>
<dbReference type="Pfam" id="PF03169">
    <property type="entry name" value="OPT"/>
    <property type="match status" value="1"/>
</dbReference>
<evidence type="ECO:0000256" key="10">
    <source>
        <dbReference type="SAM" id="Phobius"/>
    </source>
</evidence>
<dbReference type="OrthoDB" id="9986677at2759"/>
<evidence type="ECO:0000313" key="11">
    <source>
        <dbReference type="EMBL" id="TVU06640.1"/>
    </source>
</evidence>
<protein>
    <recommendedName>
        <fullName evidence="13">OPT family small oligopeptide transporter</fullName>
    </recommendedName>
</protein>
<dbReference type="NCBIfam" id="TIGR00727">
    <property type="entry name" value="ISP4_OPT"/>
    <property type="match status" value="1"/>
</dbReference>
<keyword evidence="5" id="KW-0571">Peptide transport</keyword>
<gene>
    <name evidence="11" type="ORF">EJB05_49864</name>
</gene>
<dbReference type="GO" id="GO:0016020">
    <property type="term" value="C:membrane"/>
    <property type="evidence" value="ECO:0007669"/>
    <property type="project" value="UniProtKB-SubCell"/>
</dbReference>
<feature type="region of interest" description="Disordered" evidence="9">
    <location>
        <begin position="18"/>
        <end position="38"/>
    </location>
</feature>
<keyword evidence="12" id="KW-1185">Reference proteome</keyword>
<name>A0A5J9T5I9_9POAL</name>
<dbReference type="InterPro" id="IPR004648">
    <property type="entry name" value="Oligpept_transpt"/>
</dbReference>
<proteinExistence type="inferred from homology"/>
<dbReference type="GO" id="GO:0015031">
    <property type="term" value="P:protein transport"/>
    <property type="evidence" value="ECO:0007669"/>
    <property type="project" value="UniProtKB-KW"/>
</dbReference>
<feature type="transmembrane region" description="Helical" evidence="10">
    <location>
        <begin position="361"/>
        <end position="384"/>
    </location>
</feature>
<evidence type="ECO:0000256" key="8">
    <source>
        <dbReference type="ARBA" id="ARBA00023136"/>
    </source>
</evidence>
<evidence type="ECO:0000313" key="12">
    <source>
        <dbReference type="Proteomes" id="UP000324897"/>
    </source>
</evidence>
<accession>A0A5J9T5I9</accession>
<feature type="transmembrane region" description="Helical" evidence="10">
    <location>
        <begin position="687"/>
        <end position="705"/>
    </location>
</feature>
<evidence type="ECO:0000256" key="3">
    <source>
        <dbReference type="ARBA" id="ARBA00022448"/>
    </source>
</evidence>
<evidence type="ECO:0000256" key="1">
    <source>
        <dbReference type="ARBA" id="ARBA00004141"/>
    </source>
</evidence>
<dbReference type="NCBIfam" id="TIGR00728">
    <property type="entry name" value="OPT_sfam"/>
    <property type="match status" value="1"/>
</dbReference>
<dbReference type="PANTHER" id="PTHR22601">
    <property type="entry name" value="ISP4 LIKE PROTEIN"/>
    <property type="match status" value="1"/>
</dbReference>
<feature type="transmembrane region" description="Helical" evidence="10">
    <location>
        <begin position="611"/>
        <end position="633"/>
    </location>
</feature>
<keyword evidence="8 10" id="KW-0472">Membrane</keyword>
<keyword evidence="4 10" id="KW-0812">Transmembrane</keyword>
<dbReference type="AlphaFoldDB" id="A0A5J9T5I9"/>
<evidence type="ECO:0000256" key="7">
    <source>
        <dbReference type="ARBA" id="ARBA00022989"/>
    </source>
</evidence>
<organism evidence="11 12">
    <name type="scientific">Eragrostis curvula</name>
    <name type="common">weeping love grass</name>
    <dbReference type="NCBI Taxonomy" id="38414"/>
    <lineage>
        <taxon>Eukaryota</taxon>
        <taxon>Viridiplantae</taxon>
        <taxon>Streptophyta</taxon>
        <taxon>Embryophyta</taxon>
        <taxon>Tracheophyta</taxon>
        <taxon>Spermatophyta</taxon>
        <taxon>Magnoliopsida</taxon>
        <taxon>Liliopsida</taxon>
        <taxon>Poales</taxon>
        <taxon>Poaceae</taxon>
        <taxon>PACMAD clade</taxon>
        <taxon>Chloridoideae</taxon>
        <taxon>Eragrostideae</taxon>
        <taxon>Eragrostidinae</taxon>
        <taxon>Eragrostis</taxon>
    </lineage>
</organism>
<comment type="caution">
    <text evidence="11">The sequence shown here is derived from an EMBL/GenBank/DDBJ whole genome shotgun (WGS) entry which is preliminary data.</text>
</comment>
<sequence length="820" mass="91294">MSQPSKASTDRVFITSTTEETQRILGKRPARLERARSDGKKRRLLKRFGKRYLDIATNKLTFAGEAEEEVNDHPIEEVRNTVSISDDPSEPCLTFRTWVLGLSSCMMLAFVNEFFMYRSTQLGIGTVVVQIASLPIGRLMASTLPTRPIHVPLTGWSFSTNPGPFSLKEHCLISIFAGAGSSGVYALNIIAVVKVFYKRQINPYAAMLLAQTTQARSLSSTYSFGQWTKLELDSSEKNLLGYGWAGLFRAFLVDSPYMWWPINLVQVTLFRAMHEEEKRPKGGLTRLQFFIMVMICSFAYYLIPSYLFPAISTVSVVCWAYKDSVTAQQIGSGLKGLGIGSFGLDWNTVAGFLGNPLASPAFAIFNVMAGFAVSTYVVLPLLYWTNTYNAKRFPLITSHVYDAAGNIYDTNRVLDPKTFSLNLQEYNAYGRIHLSVLFALNYGISFAALMSTLSHVAIYHGKEIWDLWRKAATAKAKGGKEEDVHTRIMKRNYRPVPQWWFHLMLVIVLALSIFTCEGFGRQLQLPYWGLLLACALAFAFTLPIGIITATTNMTPGLNIITELIIGYLYPGKPLANVVFKTYGFISMGQALTFLSDFKLGHYMKIPPRSMFFAQLAGTLVASTVHFGTAWWLLTTVKNICDVDSLPPGSPWTCPGDDVFYNASIIWGVVGPLRMFGRLGNYWQMNYFFLVGLLAPVPAWLLQRAYPGNAVLRNVNLPLILAGASGLLPARTVNFVMWGLVGYVFNHVVYRRYKAWWMRHNYVLAAGLDSGVAFMGVLTFVALGYFDVYGPRWWGGVADDGCDLASCPTAPGVVVKGCPVV</sequence>
<evidence type="ECO:0000256" key="6">
    <source>
        <dbReference type="ARBA" id="ARBA00022927"/>
    </source>
</evidence>
<feature type="transmembrane region" description="Helical" evidence="10">
    <location>
        <begin position="761"/>
        <end position="785"/>
    </location>
</feature>
<keyword evidence="6" id="KW-0653">Protein transport</keyword>
<comment type="subcellular location">
    <subcellularLocation>
        <location evidence="1">Membrane</location>
        <topology evidence="1">Multi-pass membrane protein</topology>
    </subcellularLocation>
</comment>
<keyword evidence="3" id="KW-0813">Transport</keyword>
<feature type="non-terminal residue" evidence="11">
    <location>
        <position position="1"/>
    </location>
</feature>
<evidence type="ECO:0000256" key="2">
    <source>
        <dbReference type="ARBA" id="ARBA00005484"/>
    </source>
</evidence>
<feature type="transmembrane region" description="Helical" evidence="10">
    <location>
        <begin position="122"/>
        <end position="141"/>
    </location>
</feature>
<evidence type="ECO:0008006" key="13">
    <source>
        <dbReference type="Google" id="ProtNLM"/>
    </source>
</evidence>
<reference evidence="11 12" key="1">
    <citation type="journal article" date="2019" name="Sci. Rep.">
        <title>A high-quality genome of Eragrostis curvula grass provides insights into Poaceae evolution and supports new strategies to enhance forage quality.</title>
        <authorList>
            <person name="Carballo J."/>
            <person name="Santos B.A.C.M."/>
            <person name="Zappacosta D."/>
            <person name="Garbus I."/>
            <person name="Selva J.P."/>
            <person name="Gallo C.A."/>
            <person name="Diaz A."/>
            <person name="Albertini E."/>
            <person name="Caccamo M."/>
            <person name="Echenique V."/>
        </authorList>
    </citation>
    <scope>NUCLEOTIDE SEQUENCE [LARGE SCALE GENOMIC DNA]</scope>
    <source>
        <strain evidence="12">cv. Victoria</strain>
        <tissue evidence="11">Leaf</tissue>
    </source>
</reference>
<evidence type="ECO:0000256" key="5">
    <source>
        <dbReference type="ARBA" id="ARBA00022856"/>
    </source>
</evidence>
<feature type="transmembrane region" description="Helical" evidence="10">
    <location>
        <begin position="283"/>
        <end position="303"/>
    </location>
</feature>
<dbReference type="InterPro" id="IPR004813">
    <property type="entry name" value="OPT"/>
</dbReference>
<keyword evidence="7 10" id="KW-1133">Transmembrane helix</keyword>
<feature type="transmembrane region" description="Helical" evidence="10">
    <location>
        <begin position="499"/>
        <end position="520"/>
    </location>
</feature>
<evidence type="ECO:0000256" key="9">
    <source>
        <dbReference type="SAM" id="MobiDB-lite"/>
    </source>
</evidence>